<dbReference type="Proteomes" id="UP000789702">
    <property type="component" value="Unassembled WGS sequence"/>
</dbReference>
<name>A0ACA9PLN5_9GLOM</name>
<accession>A0ACA9PLN5</accession>
<dbReference type="EMBL" id="CAJVPU010030593">
    <property type="protein sequence ID" value="CAG8714411.1"/>
    <property type="molecule type" value="Genomic_DNA"/>
</dbReference>
<gene>
    <name evidence="1" type="ORF">DHETER_LOCUS12452</name>
</gene>
<reference evidence="1" key="1">
    <citation type="submission" date="2021-06" db="EMBL/GenBank/DDBJ databases">
        <authorList>
            <person name="Kallberg Y."/>
            <person name="Tangrot J."/>
            <person name="Rosling A."/>
        </authorList>
    </citation>
    <scope>NUCLEOTIDE SEQUENCE</scope>
    <source>
        <strain evidence="1">IL203A</strain>
    </source>
</reference>
<protein>
    <submittedName>
        <fullName evidence="1">4976_t:CDS:1</fullName>
    </submittedName>
</protein>
<sequence>MKPFSKAAITILIFVLCQFVISFPIPQKTTKVLIIQPIDDVAVVLTGANEVNDESSGVYMTTEELPDVGVFENQSPRKSTKVLTIQLTNDVTVVLTSHNEINGAPSDVTTVELPDVRMSEDQFSEVTFSEIQFPEVKFPEIHFTIFEKIREFFETIVKFITEIQLPEIKFPEVEFPEVKFPEIQFPSLEPIFEKFVNSLEQYPWIFLGLLRLVGFSAVGIVKGSMVAIGQSIGVLGTCGATIFHVLGCGTVGIVKGSLVAICQSIATIGAGGLSLLPVVVMA</sequence>
<evidence type="ECO:0000313" key="2">
    <source>
        <dbReference type="Proteomes" id="UP000789702"/>
    </source>
</evidence>
<comment type="caution">
    <text evidence="1">The sequence shown here is derived from an EMBL/GenBank/DDBJ whole genome shotgun (WGS) entry which is preliminary data.</text>
</comment>
<organism evidence="1 2">
    <name type="scientific">Dentiscutata heterogama</name>
    <dbReference type="NCBI Taxonomy" id="1316150"/>
    <lineage>
        <taxon>Eukaryota</taxon>
        <taxon>Fungi</taxon>
        <taxon>Fungi incertae sedis</taxon>
        <taxon>Mucoromycota</taxon>
        <taxon>Glomeromycotina</taxon>
        <taxon>Glomeromycetes</taxon>
        <taxon>Diversisporales</taxon>
        <taxon>Gigasporaceae</taxon>
        <taxon>Dentiscutata</taxon>
    </lineage>
</organism>
<keyword evidence="2" id="KW-1185">Reference proteome</keyword>
<proteinExistence type="predicted"/>
<evidence type="ECO:0000313" key="1">
    <source>
        <dbReference type="EMBL" id="CAG8714411.1"/>
    </source>
</evidence>
<feature type="non-terminal residue" evidence="1">
    <location>
        <position position="282"/>
    </location>
</feature>